<evidence type="ECO:0000313" key="2">
    <source>
        <dbReference type="Proteomes" id="UP001205748"/>
    </source>
</evidence>
<dbReference type="EMBL" id="JANKAS010000005">
    <property type="protein sequence ID" value="MCR1898733.1"/>
    <property type="molecule type" value="Genomic_DNA"/>
</dbReference>
<protein>
    <submittedName>
        <fullName evidence="1">Uncharacterized protein</fullName>
    </submittedName>
</protein>
<evidence type="ECO:0000313" key="1">
    <source>
        <dbReference type="EMBL" id="MCR1898733.1"/>
    </source>
</evidence>
<dbReference type="Proteomes" id="UP001205748">
    <property type="component" value="Unassembled WGS sequence"/>
</dbReference>
<organism evidence="1 2">
    <name type="scientific">Irregularibacter muris</name>
    <dbReference type="NCBI Taxonomy" id="1796619"/>
    <lineage>
        <taxon>Bacteria</taxon>
        <taxon>Bacillati</taxon>
        <taxon>Bacillota</taxon>
        <taxon>Clostridia</taxon>
        <taxon>Eubacteriales</taxon>
        <taxon>Eubacteriaceae</taxon>
        <taxon>Irregularibacter</taxon>
    </lineage>
</organism>
<sequence>MNFIPGLILGVVITLYKDEIMMWLRNIAKWFKSKPWLRQLYYHRLKRRIINKNDVQKKVLVYYYEQNYLSLKQYEKLYELYRSMRRLKVIVNTSATSGENKKSLNCL</sequence>
<keyword evidence="2" id="KW-1185">Reference proteome</keyword>
<dbReference type="RefSeq" id="WP_257530380.1">
    <property type="nucleotide sequence ID" value="NZ_JANKAS010000005.1"/>
</dbReference>
<proteinExistence type="predicted"/>
<accession>A0AAE3HHL9</accession>
<name>A0AAE3HHL9_9FIRM</name>
<reference evidence="1" key="1">
    <citation type="submission" date="2022-07" db="EMBL/GenBank/DDBJ databases">
        <title>Enhanced cultured diversity of the mouse gut microbiota enables custom-made synthetic communities.</title>
        <authorList>
            <person name="Afrizal A."/>
        </authorList>
    </citation>
    <scope>NUCLEOTIDE SEQUENCE</scope>
    <source>
        <strain evidence="1">DSM 28593</strain>
    </source>
</reference>
<dbReference type="AlphaFoldDB" id="A0AAE3HHL9"/>
<comment type="caution">
    <text evidence="1">The sequence shown here is derived from an EMBL/GenBank/DDBJ whole genome shotgun (WGS) entry which is preliminary data.</text>
</comment>
<gene>
    <name evidence="1" type="ORF">NSA47_06970</name>
</gene>